<evidence type="ECO:0000313" key="1">
    <source>
        <dbReference type="Proteomes" id="UP000050741"/>
    </source>
</evidence>
<evidence type="ECO:0000313" key="2">
    <source>
        <dbReference type="WBParaSite" id="GPLIN_000416400"/>
    </source>
</evidence>
<organism evidence="1 2">
    <name type="scientific">Globodera pallida</name>
    <name type="common">Potato cyst nematode worm</name>
    <name type="synonym">Heterodera pallida</name>
    <dbReference type="NCBI Taxonomy" id="36090"/>
    <lineage>
        <taxon>Eukaryota</taxon>
        <taxon>Metazoa</taxon>
        <taxon>Ecdysozoa</taxon>
        <taxon>Nematoda</taxon>
        <taxon>Chromadorea</taxon>
        <taxon>Rhabditida</taxon>
        <taxon>Tylenchina</taxon>
        <taxon>Tylenchomorpha</taxon>
        <taxon>Tylenchoidea</taxon>
        <taxon>Heteroderidae</taxon>
        <taxon>Heteroderinae</taxon>
        <taxon>Globodera</taxon>
    </lineage>
</organism>
<accession>A0A183BU78</accession>
<dbReference type="WBParaSite" id="GPLIN_000416400">
    <property type="protein sequence ID" value="GPLIN_000416400"/>
    <property type="gene ID" value="GPLIN_000416400"/>
</dbReference>
<reference evidence="2" key="2">
    <citation type="submission" date="2016-06" db="UniProtKB">
        <authorList>
            <consortium name="WormBaseParasite"/>
        </authorList>
    </citation>
    <scope>IDENTIFICATION</scope>
</reference>
<name>A0A183BU78_GLOPA</name>
<keyword evidence="1" id="KW-1185">Reference proteome</keyword>
<dbReference type="Proteomes" id="UP000050741">
    <property type="component" value="Unassembled WGS sequence"/>
</dbReference>
<proteinExistence type="predicted"/>
<reference evidence="1" key="1">
    <citation type="submission" date="2014-05" db="EMBL/GenBank/DDBJ databases">
        <title>The genome and life-stage specific transcriptomes of Globodera pallida elucidate key aspects of plant parasitism by a cyst nematode.</title>
        <authorList>
            <person name="Cotton J.A."/>
            <person name="Lilley C.J."/>
            <person name="Jones L.M."/>
            <person name="Kikuchi T."/>
            <person name="Reid A.J."/>
            <person name="Thorpe P."/>
            <person name="Tsai I.J."/>
            <person name="Beasley H."/>
            <person name="Blok V."/>
            <person name="Cock P.J.A."/>
            <person name="Van den Akker S.E."/>
            <person name="Holroyd N."/>
            <person name="Hunt M."/>
            <person name="Mantelin S."/>
            <person name="Naghra H."/>
            <person name="Pain A."/>
            <person name="Palomares-Rius J.E."/>
            <person name="Zarowiecki M."/>
            <person name="Berriman M."/>
            <person name="Jones J.T."/>
            <person name="Urwin P.E."/>
        </authorList>
    </citation>
    <scope>NUCLEOTIDE SEQUENCE [LARGE SCALE GENOMIC DNA]</scope>
    <source>
        <strain evidence="1">Lindley</strain>
    </source>
</reference>
<dbReference type="AlphaFoldDB" id="A0A183BU78"/>
<sequence>MLDNPNRIPNTVISRTFVAELIRDLCHFALDLESNGSRRPRQCPSSIFDRLKLFRELCECEPELSPYLIAEFAPIFRFFSNGIETRSVELLRDPSAVENGDEKP</sequence>
<protein>
    <submittedName>
        <fullName evidence="2">MMS19 nucleotide excision repair protein</fullName>
    </submittedName>
</protein>